<dbReference type="eggNOG" id="ENOG502S1I8">
    <property type="taxonomic scope" value="Eukaryota"/>
</dbReference>
<comment type="cofactor">
    <cofactor evidence="1">
        <name>Ca(2+)</name>
        <dbReference type="ChEBI" id="CHEBI:29108"/>
    </cofactor>
</comment>
<keyword evidence="5" id="KW-0325">Glycoprotein</keyword>
<dbReference type="Proteomes" id="UP000001593">
    <property type="component" value="Unassembled WGS sequence"/>
</dbReference>
<gene>
    <name evidence="8" type="ORF">NEMVEDRAFT_v1g205741</name>
</gene>
<evidence type="ECO:0000313" key="9">
    <source>
        <dbReference type="Proteomes" id="UP000001593"/>
    </source>
</evidence>
<reference evidence="8 9" key="1">
    <citation type="journal article" date="2007" name="Science">
        <title>Sea anemone genome reveals ancestral eumetazoan gene repertoire and genomic organization.</title>
        <authorList>
            <person name="Putnam N.H."/>
            <person name="Srivastava M."/>
            <person name="Hellsten U."/>
            <person name="Dirks B."/>
            <person name="Chapman J."/>
            <person name="Salamov A."/>
            <person name="Terry A."/>
            <person name="Shapiro H."/>
            <person name="Lindquist E."/>
            <person name="Kapitonov V.V."/>
            <person name="Jurka J."/>
            <person name="Genikhovich G."/>
            <person name="Grigoriev I.V."/>
            <person name="Lucas S.M."/>
            <person name="Steele R.E."/>
            <person name="Finnerty J.R."/>
            <person name="Technau U."/>
            <person name="Martindale M.Q."/>
            <person name="Rokhsar D.S."/>
        </authorList>
    </citation>
    <scope>NUCLEOTIDE SEQUENCE [LARGE SCALE GENOMIC DNA]</scope>
    <source>
        <strain evidence="9">CH2 X CH6</strain>
    </source>
</reference>
<dbReference type="EMBL" id="DS469568">
    <property type="protein sequence ID" value="EDO42134.1"/>
    <property type="molecule type" value="Genomic_DNA"/>
</dbReference>
<keyword evidence="4" id="KW-1015">Disulfide bond</keyword>
<protein>
    <recommendedName>
        <fullName evidence="7">Pentraxin (PTX) domain-containing protein</fullName>
    </recommendedName>
</protein>
<evidence type="ECO:0000313" key="8">
    <source>
        <dbReference type="EMBL" id="EDO42134.1"/>
    </source>
</evidence>
<keyword evidence="9" id="KW-1185">Reference proteome</keyword>
<dbReference type="InterPro" id="IPR013320">
    <property type="entry name" value="ConA-like_dom_sf"/>
</dbReference>
<name>A7S2E9_NEMVE</name>
<evidence type="ECO:0000256" key="6">
    <source>
        <dbReference type="PROSITE-ProRule" id="PRU01172"/>
    </source>
</evidence>
<dbReference type="Gene3D" id="2.60.120.200">
    <property type="match status" value="1"/>
</dbReference>
<dbReference type="InterPro" id="IPR001759">
    <property type="entry name" value="PTX_dom"/>
</dbReference>
<dbReference type="PANTHER" id="PTHR19277">
    <property type="entry name" value="PENTRAXIN"/>
    <property type="match status" value="1"/>
</dbReference>
<feature type="domain" description="Pentraxin (PTX)" evidence="7">
    <location>
        <begin position="1"/>
        <end position="136"/>
    </location>
</feature>
<dbReference type="AlphaFoldDB" id="A7S2E9"/>
<dbReference type="PROSITE" id="PS51828">
    <property type="entry name" value="PTX_2"/>
    <property type="match status" value="1"/>
</dbReference>
<evidence type="ECO:0000256" key="4">
    <source>
        <dbReference type="ARBA" id="ARBA00023157"/>
    </source>
</evidence>
<dbReference type="HOGENOM" id="CLU_132852_0_0_1"/>
<dbReference type="Pfam" id="PF00354">
    <property type="entry name" value="Pentaxin"/>
    <property type="match status" value="1"/>
</dbReference>
<sequence length="137" mass="15101">MASLLECAIPSGFNRDNIWQHLVFMYGHGKFKLYKNKVEQGHKDSDISSGSFDTQGTLMIGQYQGSVGGGFDQSKRFYDYMANLNIWDYAINQTIIDAVYAQGCTGSSFATPILSWGQITIHPISGGIMADCALRCP</sequence>
<organism evidence="8 9">
    <name type="scientific">Nematostella vectensis</name>
    <name type="common">Starlet sea anemone</name>
    <dbReference type="NCBI Taxonomy" id="45351"/>
    <lineage>
        <taxon>Eukaryota</taxon>
        <taxon>Metazoa</taxon>
        <taxon>Cnidaria</taxon>
        <taxon>Anthozoa</taxon>
        <taxon>Hexacorallia</taxon>
        <taxon>Actiniaria</taxon>
        <taxon>Edwardsiidae</taxon>
        <taxon>Nematostella</taxon>
    </lineage>
</organism>
<dbReference type="PRINTS" id="PR00895">
    <property type="entry name" value="PENTAXIN"/>
</dbReference>
<dbReference type="InParanoid" id="A7S2E9"/>
<accession>A7S2E9</accession>
<evidence type="ECO:0000256" key="1">
    <source>
        <dbReference type="ARBA" id="ARBA00001913"/>
    </source>
</evidence>
<dbReference type="GO" id="GO:0046872">
    <property type="term" value="F:metal ion binding"/>
    <property type="evidence" value="ECO:0007669"/>
    <property type="project" value="UniProtKB-KW"/>
</dbReference>
<keyword evidence="2" id="KW-0479">Metal-binding</keyword>
<evidence type="ECO:0000259" key="7">
    <source>
        <dbReference type="PROSITE" id="PS51828"/>
    </source>
</evidence>
<evidence type="ECO:0000256" key="2">
    <source>
        <dbReference type="ARBA" id="ARBA00022723"/>
    </source>
</evidence>
<evidence type="ECO:0000256" key="3">
    <source>
        <dbReference type="ARBA" id="ARBA00022837"/>
    </source>
</evidence>
<dbReference type="PANTHER" id="PTHR19277:SF161">
    <property type="entry name" value="LAMININ G DOMAIN-CONTAINING PROTEIN"/>
    <property type="match status" value="1"/>
</dbReference>
<dbReference type="SUPFAM" id="SSF49899">
    <property type="entry name" value="Concanavalin A-like lectins/glucanases"/>
    <property type="match status" value="1"/>
</dbReference>
<dbReference type="PhylomeDB" id="A7S2E9"/>
<comment type="caution">
    <text evidence="6">Lacks conserved residue(s) required for the propagation of feature annotation.</text>
</comment>
<keyword evidence="3" id="KW-0106">Calcium</keyword>
<evidence type="ECO:0000256" key="5">
    <source>
        <dbReference type="ARBA" id="ARBA00023180"/>
    </source>
</evidence>
<proteinExistence type="predicted"/>
<dbReference type="InterPro" id="IPR051360">
    <property type="entry name" value="Neuronal_Pentraxin_Related"/>
</dbReference>